<dbReference type="EMBL" id="BAABGZ010000070">
    <property type="protein sequence ID" value="GAA4364044.1"/>
    <property type="molecule type" value="Genomic_DNA"/>
</dbReference>
<gene>
    <name evidence="1" type="ORF">GCM10023185_33210</name>
</gene>
<comment type="caution">
    <text evidence="1">The sequence shown here is derived from an EMBL/GenBank/DDBJ whole genome shotgun (WGS) entry which is preliminary data.</text>
</comment>
<organism evidence="1 2">
    <name type="scientific">Hymenobacter saemangeumensis</name>
    <dbReference type="NCBI Taxonomy" id="1084522"/>
    <lineage>
        <taxon>Bacteria</taxon>
        <taxon>Pseudomonadati</taxon>
        <taxon>Bacteroidota</taxon>
        <taxon>Cytophagia</taxon>
        <taxon>Cytophagales</taxon>
        <taxon>Hymenobacteraceae</taxon>
        <taxon>Hymenobacter</taxon>
    </lineage>
</organism>
<proteinExistence type="predicted"/>
<dbReference type="RefSeq" id="WP_345237230.1">
    <property type="nucleotide sequence ID" value="NZ_BAABGZ010000070.1"/>
</dbReference>
<name>A0ABP8IN79_9BACT</name>
<sequence length="100" mass="11799">MAYQFTSKDLQYKYEWKAKDEGDNPKIVGFPDRNLLNRGEGYEVLPFIIRFVEGHTWTPSPPYPNVATGQKVERMIHACPGHLRIHKNIKDWILENWKTQ</sequence>
<evidence type="ECO:0000313" key="2">
    <source>
        <dbReference type="Proteomes" id="UP001501153"/>
    </source>
</evidence>
<keyword evidence="2" id="KW-1185">Reference proteome</keyword>
<reference evidence="2" key="1">
    <citation type="journal article" date="2019" name="Int. J. Syst. Evol. Microbiol.">
        <title>The Global Catalogue of Microorganisms (GCM) 10K type strain sequencing project: providing services to taxonomists for standard genome sequencing and annotation.</title>
        <authorList>
            <consortium name="The Broad Institute Genomics Platform"/>
            <consortium name="The Broad Institute Genome Sequencing Center for Infectious Disease"/>
            <person name="Wu L."/>
            <person name="Ma J."/>
        </authorList>
    </citation>
    <scope>NUCLEOTIDE SEQUENCE [LARGE SCALE GENOMIC DNA]</scope>
    <source>
        <strain evidence="2">JCM 17923</strain>
    </source>
</reference>
<protein>
    <submittedName>
        <fullName evidence="1">Uncharacterized protein</fullName>
    </submittedName>
</protein>
<evidence type="ECO:0000313" key="1">
    <source>
        <dbReference type="EMBL" id="GAA4364044.1"/>
    </source>
</evidence>
<dbReference type="Proteomes" id="UP001501153">
    <property type="component" value="Unassembled WGS sequence"/>
</dbReference>
<accession>A0ABP8IN79</accession>